<gene>
    <name evidence="1" type="ORF">Ddye_001666</name>
</gene>
<dbReference type="PANTHER" id="PTHR34835:SF34">
    <property type="entry name" value="OS08G0555500 PROTEIN"/>
    <property type="match status" value="1"/>
</dbReference>
<proteinExistence type="predicted"/>
<keyword evidence="2" id="KW-1185">Reference proteome</keyword>
<comment type="caution">
    <text evidence="1">The sequence shown here is derived from an EMBL/GenBank/DDBJ whole genome shotgun (WGS) entry which is preliminary data.</text>
</comment>
<dbReference type="PANTHER" id="PTHR34835">
    <property type="entry name" value="OS07G0283600 PROTEIN-RELATED"/>
    <property type="match status" value="1"/>
</dbReference>
<protein>
    <submittedName>
        <fullName evidence="1">Uncharacterized protein</fullName>
    </submittedName>
</protein>
<dbReference type="EMBL" id="JANJYI010000001">
    <property type="protein sequence ID" value="KAK2663092.1"/>
    <property type="molecule type" value="Genomic_DNA"/>
</dbReference>
<dbReference type="Proteomes" id="UP001280121">
    <property type="component" value="Unassembled WGS sequence"/>
</dbReference>
<accession>A0AAD9XPQ4</accession>
<sequence>MGISNIGERISIDRAILDSWRSKFSITNRGIKLVHLDNIMKNNKSAGNDFKVTFCLHMLSTVLASAAGEYVDARYLNVLYDVVSIKGKNWARWCFDQLVTSIQKFQSKSARHIGGCVLFLELFYLHVIDWQSPVVDNYRFQLSVGQVSILRNV</sequence>
<name>A0AAD9XPQ4_9ROSI</name>
<evidence type="ECO:0000313" key="1">
    <source>
        <dbReference type="EMBL" id="KAK2663092.1"/>
    </source>
</evidence>
<reference evidence="1" key="1">
    <citation type="journal article" date="2023" name="Plant J.">
        <title>Genome sequences and population genomics provide insights into the demographic history, inbreeding, and mutation load of two 'living fossil' tree species of Dipteronia.</title>
        <authorList>
            <person name="Feng Y."/>
            <person name="Comes H.P."/>
            <person name="Chen J."/>
            <person name="Zhu S."/>
            <person name="Lu R."/>
            <person name="Zhang X."/>
            <person name="Li P."/>
            <person name="Qiu J."/>
            <person name="Olsen K.M."/>
            <person name="Qiu Y."/>
        </authorList>
    </citation>
    <scope>NUCLEOTIDE SEQUENCE</scope>
    <source>
        <strain evidence="1">KIB01</strain>
    </source>
</reference>
<organism evidence="1 2">
    <name type="scientific">Dipteronia dyeriana</name>
    <dbReference type="NCBI Taxonomy" id="168575"/>
    <lineage>
        <taxon>Eukaryota</taxon>
        <taxon>Viridiplantae</taxon>
        <taxon>Streptophyta</taxon>
        <taxon>Embryophyta</taxon>
        <taxon>Tracheophyta</taxon>
        <taxon>Spermatophyta</taxon>
        <taxon>Magnoliopsida</taxon>
        <taxon>eudicotyledons</taxon>
        <taxon>Gunneridae</taxon>
        <taxon>Pentapetalae</taxon>
        <taxon>rosids</taxon>
        <taxon>malvids</taxon>
        <taxon>Sapindales</taxon>
        <taxon>Sapindaceae</taxon>
        <taxon>Hippocastanoideae</taxon>
        <taxon>Acereae</taxon>
        <taxon>Dipteronia</taxon>
    </lineage>
</organism>
<evidence type="ECO:0000313" key="2">
    <source>
        <dbReference type="Proteomes" id="UP001280121"/>
    </source>
</evidence>
<dbReference type="AlphaFoldDB" id="A0AAD9XPQ4"/>